<dbReference type="InterPro" id="IPR036390">
    <property type="entry name" value="WH_DNA-bd_sf"/>
</dbReference>
<dbReference type="PANTHER" id="PTHR18964">
    <property type="entry name" value="ROK (REPRESSOR, ORF, KINASE) FAMILY"/>
    <property type="match status" value="1"/>
</dbReference>
<proteinExistence type="inferred from homology"/>
<gene>
    <name evidence="3" type="ORF">SAMN05421828_10561</name>
</gene>
<evidence type="ECO:0000313" key="4">
    <source>
        <dbReference type="Proteomes" id="UP000186308"/>
    </source>
</evidence>
<dbReference type="Gene3D" id="3.30.420.40">
    <property type="match status" value="2"/>
</dbReference>
<dbReference type="InterPro" id="IPR036388">
    <property type="entry name" value="WH-like_DNA-bd_sf"/>
</dbReference>
<evidence type="ECO:0000256" key="1">
    <source>
        <dbReference type="ARBA" id="ARBA00006479"/>
    </source>
</evidence>
<organism evidence="3 4">
    <name type="scientific">Acidiphilium rubrum</name>
    <dbReference type="NCBI Taxonomy" id="526"/>
    <lineage>
        <taxon>Bacteria</taxon>
        <taxon>Pseudomonadati</taxon>
        <taxon>Pseudomonadota</taxon>
        <taxon>Alphaproteobacteria</taxon>
        <taxon>Acetobacterales</taxon>
        <taxon>Acidocellaceae</taxon>
        <taxon>Acidiphilium</taxon>
    </lineage>
</organism>
<dbReference type="SUPFAM" id="SSF53067">
    <property type="entry name" value="Actin-like ATPase domain"/>
    <property type="match status" value="1"/>
</dbReference>
<dbReference type="Pfam" id="PF01047">
    <property type="entry name" value="MarR"/>
    <property type="match status" value="1"/>
</dbReference>
<reference evidence="3 4" key="1">
    <citation type="submission" date="2017-01" db="EMBL/GenBank/DDBJ databases">
        <authorList>
            <person name="Varghese N."/>
            <person name="Submissions S."/>
        </authorList>
    </citation>
    <scope>NUCLEOTIDE SEQUENCE [LARGE SCALE GENOMIC DNA]</scope>
    <source>
        <strain evidence="3 4">ATCC 35905</strain>
    </source>
</reference>
<sequence length="401" mass="41552">MTRTRVNSALIRRINTGRLFHIIRQNPGISQQRLSIQSGIDPATISIIITNLETTGIVRRTTDAPTGRAGRPTVALNIDARAGFLAGIGIEPDAIRVTLATIDGMACADVTVAGSTEPEAAALAAHEGVAAALRSVKAGRGALLGVGIALPGLVSLEGRVVFAPNLGWRDLDIAAMLARHLKCPIRLENDVKAAAIAEHLFGASRDITDFVYIMGRSGIGGGLYMMGEVYRGPHGLAGEIGHMKMVPGGRACGCGARGCLEAYVSERAILAELAAKGHQARDVAGILRGFEQGDAIVGAVLGEAGYYLGLGLANLINIVSPRRIVLGGSLARLAPCLLPAAMDSLHANALAAIMRDVELVVSVLGDDAAPMGGVALALHQFLDDPPIKLGRGRDHGAGPPE</sequence>
<dbReference type="InterPro" id="IPR000600">
    <property type="entry name" value="ROK"/>
</dbReference>
<dbReference type="GO" id="GO:0003700">
    <property type="term" value="F:DNA-binding transcription factor activity"/>
    <property type="evidence" value="ECO:0007669"/>
    <property type="project" value="InterPro"/>
</dbReference>
<feature type="domain" description="HTH marR-type" evidence="2">
    <location>
        <begin position="20"/>
        <end position="63"/>
    </location>
</feature>
<comment type="similarity">
    <text evidence="1">Belongs to the ROK (NagC/XylR) family.</text>
</comment>
<accession>A0A8G2CJA4</accession>
<dbReference type="Proteomes" id="UP000186308">
    <property type="component" value="Unassembled WGS sequence"/>
</dbReference>
<dbReference type="InterPro" id="IPR000835">
    <property type="entry name" value="HTH_MarR-typ"/>
</dbReference>
<name>A0A8G2CJA4_ACIRU</name>
<dbReference type="PANTHER" id="PTHR18964:SF149">
    <property type="entry name" value="BIFUNCTIONAL UDP-N-ACETYLGLUCOSAMINE 2-EPIMERASE_N-ACETYLMANNOSAMINE KINASE"/>
    <property type="match status" value="1"/>
</dbReference>
<evidence type="ECO:0000313" key="3">
    <source>
        <dbReference type="EMBL" id="SIQ47630.1"/>
    </source>
</evidence>
<evidence type="ECO:0000259" key="2">
    <source>
        <dbReference type="Pfam" id="PF01047"/>
    </source>
</evidence>
<keyword evidence="4" id="KW-1185">Reference proteome</keyword>
<dbReference type="Pfam" id="PF00480">
    <property type="entry name" value="ROK"/>
    <property type="match status" value="1"/>
</dbReference>
<dbReference type="CDD" id="cd24076">
    <property type="entry name" value="ASKHA_ATPase_ROK_BsXylR-like"/>
    <property type="match status" value="1"/>
</dbReference>
<dbReference type="AlphaFoldDB" id="A0A8G2CJA4"/>
<dbReference type="InterPro" id="IPR043129">
    <property type="entry name" value="ATPase_NBD"/>
</dbReference>
<dbReference type="OrthoDB" id="49685at2"/>
<protein>
    <submittedName>
        <fullName evidence="3">Transcriptional regulator, MarR family</fullName>
    </submittedName>
</protein>
<dbReference type="RefSeq" id="WP_035234207.1">
    <property type="nucleotide sequence ID" value="NZ_FTNE01000005.1"/>
</dbReference>
<dbReference type="SUPFAM" id="SSF46785">
    <property type="entry name" value="Winged helix' DNA-binding domain"/>
    <property type="match status" value="1"/>
</dbReference>
<dbReference type="Gene3D" id="1.10.10.10">
    <property type="entry name" value="Winged helix-like DNA-binding domain superfamily/Winged helix DNA-binding domain"/>
    <property type="match status" value="1"/>
</dbReference>
<comment type="caution">
    <text evidence="3">The sequence shown here is derived from an EMBL/GenBank/DDBJ whole genome shotgun (WGS) entry which is preliminary data.</text>
</comment>
<dbReference type="EMBL" id="FTNE01000005">
    <property type="protein sequence ID" value="SIQ47630.1"/>
    <property type="molecule type" value="Genomic_DNA"/>
</dbReference>